<dbReference type="InterPro" id="IPR036397">
    <property type="entry name" value="RNaseH_sf"/>
</dbReference>
<organism evidence="1 2">
    <name type="scientific">Leptotrombidium deliense</name>
    <dbReference type="NCBI Taxonomy" id="299467"/>
    <lineage>
        <taxon>Eukaryota</taxon>
        <taxon>Metazoa</taxon>
        <taxon>Ecdysozoa</taxon>
        <taxon>Arthropoda</taxon>
        <taxon>Chelicerata</taxon>
        <taxon>Arachnida</taxon>
        <taxon>Acari</taxon>
        <taxon>Acariformes</taxon>
        <taxon>Trombidiformes</taxon>
        <taxon>Prostigmata</taxon>
        <taxon>Anystina</taxon>
        <taxon>Parasitengona</taxon>
        <taxon>Trombiculoidea</taxon>
        <taxon>Trombiculidae</taxon>
        <taxon>Leptotrombidium</taxon>
    </lineage>
</organism>
<proteinExistence type="predicted"/>
<comment type="caution">
    <text evidence="1">The sequence shown here is derived from an EMBL/GenBank/DDBJ whole genome shotgun (WGS) entry which is preliminary data.</text>
</comment>
<protein>
    <recommendedName>
        <fullName evidence="3">Tc1-like transposase DDE domain-containing protein</fullName>
    </recommendedName>
</protein>
<dbReference type="PANTHER" id="PTHR47326">
    <property type="entry name" value="TRANSPOSABLE ELEMENT TC3 TRANSPOSASE-LIKE PROTEIN"/>
    <property type="match status" value="1"/>
</dbReference>
<dbReference type="GO" id="GO:0003676">
    <property type="term" value="F:nucleic acid binding"/>
    <property type="evidence" value="ECO:0007669"/>
    <property type="project" value="InterPro"/>
</dbReference>
<dbReference type="VEuPathDB" id="VectorBase:LDEU014307"/>
<evidence type="ECO:0000313" key="1">
    <source>
        <dbReference type="EMBL" id="RWS02895.1"/>
    </source>
</evidence>
<dbReference type="Proteomes" id="UP000288716">
    <property type="component" value="Unassembled WGS sequence"/>
</dbReference>
<dbReference type="STRING" id="299467.A0A443QIP7"/>
<dbReference type="EMBL" id="NCKV01055379">
    <property type="protein sequence ID" value="RWS02895.1"/>
    <property type="molecule type" value="Genomic_DNA"/>
</dbReference>
<evidence type="ECO:0000313" key="2">
    <source>
        <dbReference type="Proteomes" id="UP000288716"/>
    </source>
</evidence>
<dbReference type="AlphaFoldDB" id="A0A443QIP7"/>
<dbReference type="OrthoDB" id="7787442at2759"/>
<gene>
    <name evidence="1" type="ORF">B4U80_03395</name>
</gene>
<dbReference type="PANTHER" id="PTHR47326:SF1">
    <property type="entry name" value="HTH PSQ-TYPE DOMAIN-CONTAINING PROTEIN"/>
    <property type="match status" value="1"/>
</dbReference>
<sequence>MVWCGICAHGALKPIFVESGVQINAQYYINHVLKPFFRRDANRLFPEKNFVFHQDSAPSHTAKRTLQYLKEQKVNFITPDQWMPSSPDTAPMDYFVWGYVKNQVK</sequence>
<reference evidence="1 2" key="1">
    <citation type="journal article" date="2018" name="Gigascience">
        <title>Genomes of trombidid mites reveal novel predicted allergens and laterally-transferred genes associated with secondary metabolism.</title>
        <authorList>
            <person name="Dong X."/>
            <person name="Chaisiri K."/>
            <person name="Xia D."/>
            <person name="Armstrong S.D."/>
            <person name="Fang Y."/>
            <person name="Donnelly M.J."/>
            <person name="Kadowaki T."/>
            <person name="McGarry J.W."/>
            <person name="Darby A.C."/>
            <person name="Makepeace B.L."/>
        </authorList>
    </citation>
    <scope>NUCLEOTIDE SEQUENCE [LARGE SCALE GENOMIC DNA]</scope>
    <source>
        <strain evidence="1">UoL-UT</strain>
    </source>
</reference>
<keyword evidence="2" id="KW-1185">Reference proteome</keyword>
<evidence type="ECO:0008006" key="3">
    <source>
        <dbReference type="Google" id="ProtNLM"/>
    </source>
</evidence>
<name>A0A443QIP7_9ACAR</name>
<dbReference type="Gene3D" id="3.30.420.10">
    <property type="entry name" value="Ribonuclease H-like superfamily/Ribonuclease H"/>
    <property type="match status" value="1"/>
</dbReference>
<accession>A0A443QIP7</accession>